<feature type="compositionally biased region" description="Polar residues" evidence="1">
    <location>
        <begin position="781"/>
        <end position="790"/>
    </location>
</feature>
<feature type="compositionally biased region" description="Low complexity" evidence="1">
    <location>
        <begin position="761"/>
        <end position="772"/>
    </location>
</feature>
<proteinExistence type="predicted"/>
<feature type="compositionally biased region" description="Low complexity" evidence="1">
    <location>
        <begin position="839"/>
        <end position="855"/>
    </location>
</feature>
<evidence type="ECO:0000313" key="2">
    <source>
        <dbReference type="EMBL" id="GIX65583.1"/>
    </source>
</evidence>
<feature type="region of interest" description="Disordered" evidence="1">
    <location>
        <begin position="715"/>
        <end position="885"/>
    </location>
</feature>
<dbReference type="RefSeq" id="XP_067717652.1">
    <property type="nucleotide sequence ID" value="XM_067861551.1"/>
</dbReference>
<comment type="caution">
    <text evidence="2">The sequence shown here is derived from an EMBL/GenBank/DDBJ whole genome shotgun (WGS) entry which is preliminary data.</text>
</comment>
<dbReference type="EMBL" id="BPLF01000005">
    <property type="protein sequence ID" value="GIX65583.1"/>
    <property type="molecule type" value="Genomic_DNA"/>
</dbReference>
<feature type="compositionally biased region" description="Low complexity" evidence="1">
    <location>
        <begin position="383"/>
        <end position="394"/>
    </location>
</feature>
<feature type="compositionally biased region" description="Polar residues" evidence="1">
    <location>
        <begin position="715"/>
        <end position="729"/>
    </location>
</feature>
<reference evidence="2 3" key="1">
    <citation type="submission" date="2021-06" db="EMBL/GenBank/DDBJ databases">
        <title>Genome sequence of Babesia caballi.</title>
        <authorList>
            <person name="Yamagishi J."/>
            <person name="Kidaka T."/>
            <person name="Ochi A."/>
        </authorList>
    </citation>
    <scope>NUCLEOTIDE SEQUENCE [LARGE SCALE GENOMIC DNA]</scope>
    <source>
        <strain evidence="2">USDA-D6B2</strain>
    </source>
</reference>
<dbReference type="GeneID" id="94197064"/>
<keyword evidence="3" id="KW-1185">Reference proteome</keyword>
<feature type="compositionally biased region" description="Low complexity" evidence="1">
    <location>
        <begin position="730"/>
        <end position="743"/>
    </location>
</feature>
<gene>
    <name evidence="2" type="ORF">BcabD6B2_50180</name>
</gene>
<dbReference type="AlphaFoldDB" id="A0AAV4M0S0"/>
<sequence length="922" mass="99173">MPGGSSVPPPVTLKEALALFGALNYNHGDLKVLVGEELEKRVRNAFRVKETPKSVADKGSIKNNYEKILGKLDELRAELVGGTSQDDYGSYSVLISSGCDVTCAKRCADHVLTILPKLYATLRFIKFQIEDDNYLGCEGWDERNRDFGPLSEWLEGTNGLPSASSSKVTILPGGYESGLGQKEDSELLTSLTNFIHDSGDDYDGFLPFLLLDLATVIDWSPCSVATCLPVVRGLCMYFARTFQPQIQNISGMDGVLETLLTNFKLLVPDQQEDKDAYLTALFEGSPSKYSNNLTDTLVEHLEWLKPKFFQLIENLKCLKEDATKWSQEELTGAKISGPFGYGFSFSEQWQGWREDIKSRIPVAIEQLTDDLITLKTVLDQHFSSRASTETSDSSLPGSTSGHNPRSSEPGIGDSVNPVSSSTLIDATVPQDLKEVVDWVLRISNKDGPGGGKDENGIKGLAEAVENLVKAVTSTDMGTLISKMKDVISKLAEGLDAFVGYNGGDRPDGSGIASNKYKSSYHGNALWKWSDFSEPGAVNCAKIFLGCVPLLYYGMTYLYWRCSGNSGCNSYWEELQFNFKGTLLNCFVATMGYDNATKLSHKEGNMVMKKLDVKIEELKMTSNSVDTKSSYSNYIEELQKNCRKFLDSNPEKCPLYALYNTAEVYWKSASAQNSAIGDAIKKIKGDFERLNNSSDLYDTLKKNIKDLMDKVKMFVTPSSESGSNDLSKPESSGTVSASSWTTGVSGSGSAGTTTSEFAHPDTATVMTTASSTTPFGYKSPEITPTDTSVSHTVGPGFTVISSAQRERVGGEGDASDGVGRQGPEGASSNRGKTAPVESDGPIGPVGARGPAGPQGPRGDKGETGERGDSGTKDQTLTTPPHATSSVASAAGTVAAIVVAGGAAAVYFNVGGISTIFKGLFGLH</sequence>
<evidence type="ECO:0000256" key="1">
    <source>
        <dbReference type="SAM" id="MobiDB-lite"/>
    </source>
</evidence>
<feature type="region of interest" description="Disordered" evidence="1">
    <location>
        <begin position="383"/>
        <end position="420"/>
    </location>
</feature>
<feature type="compositionally biased region" description="Polar residues" evidence="1">
    <location>
        <begin position="395"/>
        <end position="406"/>
    </location>
</feature>
<dbReference type="Proteomes" id="UP001497744">
    <property type="component" value="Unassembled WGS sequence"/>
</dbReference>
<name>A0AAV4M0S0_BABCB</name>
<feature type="compositionally biased region" description="Polar residues" evidence="1">
    <location>
        <begin position="871"/>
        <end position="880"/>
    </location>
</feature>
<protein>
    <submittedName>
        <fullName evidence="2">Variant erythrocyte surface antigen-1 family protein</fullName>
    </submittedName>
</protein>
<evidence type="ECO:0000313" key="3">
    <source>
        <dbReference type="Proteomes" id="UP001497744"/>
    </source>
</evidence>
<feature type="compositionally biased region" description="Basic and acidic residues" evidence="1">
    <location>
        <begin position="856"/>
        <end position="870"/>
    </location>
</feature>
<accession>A0AAV4M0S0</accession>
<organism evidence="2 3">
    <name type="scientific">Babesia caballi</name>
    <dbReference type="NCBI Taxonomy" id="5871"/>
    <lineage>
        <taxon>Eukaryota</taxon>
        <taxon>Sar</taxon>
        <taxon>Alveolata</taxon>
        <taxon>Apicomplexa</taxon>
        <taxon>Aconoidasida</taxon>
        <taxon>Piroplasmida</taxon>
        <taxon>Babesiidae</taxon>
        <taxon>Babesia</taxon>
    </lineage>
</organism>